<organism evidence="2 3">
    <name type="scientific">Ciona savignyi</name>
    <name type="common">Pacific transparent sea squirt</name>
    <dbReference type="NCBI Taxonomy" id="51511"/>
    <lineage>
        <taxon>Eukaryota</taxon>
        <taxon>Metazoa</taxon>
        <taxon>Chordata</taxon>
        <taxon>Tunicata</taxon>
        <taxon>Ascidiacea</taxon>
        <taxon>Phlebobranchia</taxon>
        <taxon>Cionidae</taxon>
        <taxon>Ciona</taxon>
    </lineage>
</organism>
<evidence type="ECO:0000313" key="2">
    <source>
        <dbReference type="Ensembl" id="ENSCSAVP00000002365.1"/>
    </source>
</evidence>
<dbReference type="Proteomes" id="UP000007875">
    <property type="component" value="Unassembled WGS sequence"/>
</dbReference>
<dbReference type="AlphaFoldDB" id="H2YAL7"/>
<reference evidence="3" key="1">
    <citation type="submission" date="2003-08" db="EMBL/GenBank/DDBJ databases">
        <authorList>
            <person name="Birren B."/>
            <person name="Nusbaum C."/>
            <person name="Abebe A."/>
            <person name="Abouelleil A."/>
            <person name="Adekoya E."/>
            <person name="Ait-zahra M."/>
            <person name="Allen N."/>
            <person name="Allen T."/>
            <person name="An P."/>
            <person name="Anderson M."/>
            <person name="Anderson S."/>
            <person name="Arachchi H."/>
            <person name="Armbruster J."/>
            <person name="Bachantsang P."/>
            <person name="Baldwin J."/>
            <person name="Barry A."/>
            <person name="Bayul T."/>
            <person name="Blitshsteyn B."/>
            <person name="Bloom T."/>
            <person name="Blye J."/>
            <person name="Boguslavskiy L."/>
            <person name="Borowsky M."/>
            <person name="Boukhgalter B."/>
            <person name="Brunache A."/>
            <person name="Butler J."/>
            <person name="Calixte N."/>
            <person name="Calvo S."/>
            <person name="Camarata J."/>
            <person name="Campo K."/>
            <person name="Chang J."/>
            <person name="Cheshatsang Y."/>
            <person name="Citroen M."/>
            <person name="Collymore A."/>
            <person name="Considine T."/>
            <person name="Cook A."/>
            <person name="Cooke P."/>
            <person name="Corum B."/>
            <person name="Cuomo C."/>
            <person name="David R."/>
            <person name="Dawoe T."/>
            <person name="Degray S."/>
            <person name="Dodge S."/>
            <person name="Dooley K."/>
            <person name="Dorje P."/>
            <person name="Dorjee K."/>
            <person name="Dorris L."/>
            <person name="Duffey N."/>
            <person name="Dupes A."/>
            <person name="Elkins T."/>
            <person name="Engels R."/>
            <person name="Erickson J."/>
            <person name="Farina A."/>
            <person name="Faro S."/>
            <person name="Ferreira P."/>
            <person name="Fischer H."/>
            <person name="Fitzgerald M."/>
            <person name="Foley K."/>
            <person name="Gage D."/>
            <person name="Galagan J."/>
            <person name="Gearin G."/>
            <person name="Gnerre S."/>
            <person name="Gnirke A."/>
            <person name="Goyette A."/>
            <person name="Graham J."/>
            <person name="Grandbois E."/>
            <person name="Gyaltsen K."/>
            <person name="Hafez N."/>
            <person name="Hagopian D."/>
            <person name="Hagos B."/>
            <person name="Hall J."/>
            <person name="Hatcher B."/>
            <person name="Heller A."/>
            <person name="Higgins H."/>
            <person name="Honan T."/>
            <person name="Horn A."/>
            <person name="Houde N."/>
            <person name="Hughes L."/>
            <person name="Hulme W."/>
            <person name="Husby E."/>
            <person name="Iliev I."/>
            <person name="Jaffe D."/>
            <person name="Jones C."/>
            <person name="Kamal M."/>
            <person name="Kamat A."/>
            <person name="Kamvysselis M."/>
            <person name="Karlsson E."/>
            <person name="Kells C."/>
            <person name="Kieu A."/>
            <person name="Kisner P."/>
            <person name="Kodira C."/>
            <person name="Kulbokas E."/>
            <person name="Labutti K."/>
            <person name="Lama D."/>
            <person name="Landers T."/>
            <person name="Leger J."/>
            <person name="Levine S."/>
            <person name="Lewis D."/>
            <person name="Lewis T."/>
            <person name="Lindblad-toh K."/>
            <person name="Liu X."/>
            <person name="Lokyitsang T."/>
            <person name="Lokyitsang Y."/>
            <person name="Lucien O."/>
            <person name="Lui A."/>
            <person name="Ma L.J."/>
            <person name="Mabbitt R."/>
            <person name="Macdonald J."/>
            <person name="Maclean C."/>
            <person name="Major J."/>
            <person name="Manning J."/>
            <person name="Marabella R."/>
            <person name="Maru K."/>
            <person name="Matthews C."/>
            <person name="Mauceli E."/>
            <person name="Mccarthy M."/>
            <person name="Mcdonough S."/>
            <person name="Mcghee T."/>
            <person name="Meldrim J."/>
            <person name="Meneus L."/>
            <person name="Mesirov J."/>
            <person name="Mihalev A."/>
            <person name="Mihova T."/>
            <person name="Mikkelsen T."/>
            <person name="Mlenga V."/>
            <person name="Moru K."/>
            <person name="Mozes J."/>
            <person name="Mulrain L."/>
            <person name="Munson G."/>
            <person name="Naylor J."/>
            <person name="Newes C."/>
            <person name="Nguyen C."/>
            <person name="Nguyen N."/>
            <person name="Nguyen T."/>
            <person name="Nicol R."/>
            <person name="Nielsen C."/>
            <person name="Nizzari M."/>
            <person name="Norbu C."/>
            <person name="Norbu N."/>
            <person name="O'donnell P."/>
            <person name="Okoawo O."/>
            <person name="O'leary S."/>
            <person name="Omotosho B."/>
            <person name="O'neill K."/>
            <person name="Osman S."/>
            <person name="Parker S."/>
            <person name="Perrin D."/>
            <person name="Phunkhang P."/>
            <person name="Piqani B."/>
            <person name="Purcell S."/>
            <person name="Rachupka T."/>
            <person name="Ramasamy U."/>
            <person name="Rameau R."/>
            <person name="Ray V."/>
            <person name="Raymond C."/>
            <person name="Retta R."/>
            <person name="Richardson S."/>
            <person name="Rise C."/>
            <person name="Rodriguez J."/>
            <person name="Rogers J."/>
            <person name="Rogov P."/>
            <person name="Rutman M."/>
            <person name="Schupbach R."/>
            <person name="Seaman C."/>
            <person name="Settipalli S."/>
            <person name="Sharpe T."/>
            <person name="Sheridan J."/>
            <person name="Sherpa N."/>
            <person name="Shi J."/>
            <person name="Smirnov S."/>
            <person name="Smith C."/>
            <person name="Sougnez C."/>
            <person name="Spencer B."/>
            <person name="Stalker J."/>
            <person name="Stange-thomann N."/>
            <person name="Stavropoulos S."/>
            <person name="Stetson K."/>
            <person name="Stone C."/>
            <person name="Stone S."/>
            <person name="Stubbs M."/>
            <person name="Talamas J."/>
            <person name="Tchuinga P."/>
            <person name="Tenzing P."/>
            <person name="Tesfaye S."/>
            <person name="Theodore J."/>
            <person name="Thoulutsang Y."/>
            <person name="Topham K."/>
            <person name="Towey S."/>
            <person name="Tsamla T."/>
            <person name="Tsomo N."/>
            <person name="Vallee D."/>
            <person name="Vassiliev H."/>
            <person name="Venkataraman V."/>
            <person name="Vinson J."/>
            <person name="Vo A."/>
            <person name="Wade C."/>
            <person name="Wang S."/>
            <person name="Wangchuk T."/>
            <person name="Wangdi T."/>
            <person name="Whittaker C."/>
            <person name="Wilkinson J."/>
            <person name="Wu Y."/>
            <person name="Wyman D."/>
            <person name="Yadav S."/>
            <person name="Yang S."/>
            <person name="Yang X."/>
            <person name="Yeager S."/>
            <person name="Yee E."/>
            <person name="Young G."/>
            <person name="Zainoun J."/>
            <person name="Zembeck L."/>
            <person name="Zimmer A."/>
            <person name="Zody M."/>
            <person name="Lander E."/>
        </authorList>
    </citation>
    <scope>NUCLEOTIDE SEQUENCE [LARGE SCALE GENOMIC DNA]</scope>
</reference>
<dbReference type="Ensembl" id="ENSCSAVT00000002403.1">
    <property type="protein sequence ID" value="ENSCSAVP00000002365.1"/>
    <property type="gene ID" value="ENSCSAVG00000001390.1"/>
</dbReference>
<feature type="compositionally biased region" description="Low complexity" evidence="1">
    <location>
        <begin position="37"/>
        <end position="51"/>
    </location>
</feature>
<reference evidence="2" key="2">
    <citation type="submission" date="2025-08" db="UniProtKB">
        <authorList>
            <consortium name="Ensembl"/>
        </authorList>
    </citation>
    <scope>IDENTIFICATION</scope>
</reference>
<dbReference type="HOGENOM" id="CLU_1100582_0_0_1"/>
<reference evidence="2" key="3">
    <citation type="submission" date="2025-09" db="UniProtKB">
        <authorList>
            <consortium name="Ensembl"/>
        </authorList>
    </citation>
    <scope>IDENTIFICATION</scope>
</reference>
<protein>
    <submittedName>
        <fullName evidence="2">Uncharacterized protein</fullName>
    </submittedName>
</protein>
<name>H2YAL7_CIOSA</name>
<evidence type="ECO:0000256" key="1">
    <source>
        <dbReference type="SAM" id="MobiDB-lite"/>
    </source>
</evidence>
<dbReference type="GeneTree" id="ENSGT00940000170799"/>
<keyword evidence="3" id="KW-1185">Reference proteome</keyword>
<proteinExistence type="predicted"/>
<accession>H2YAL7</accession>
<evidence type="ECO:0000313" key="3">
    <source>
        <dbReference type="Proteomes" id="UP000007875"/>
    </source>
</evidence>
<sequence>QRSVPCFCAPLTSTISTVTRSAPVSPEHPNPISPPTQSSASQDSNDNSLSSYENSASKIHFVQFSSRYAQSAPGSPSNAQNVTSASESLQHLLPTSTQAGGKVVWPVANHGQIGISTAAEKEYSGVINYSNAPAQFQAPSAIEVQKQLSIVMQPSNNPSSAAQLPTQQQLLQHKQFQQPVVMVSGVQTQPRMPINIGTIVAPQSTLVASGGVPFMIPGNAQYLMKRPADPQTTVAHKKLKVETELPVGEHPSQ</sequence>
<feature type="region of interest" description="Disordered" evidence="1">
    <location>
        <begin position="18"/>
        <end position="52"/>
    </location>
</feature>